<reference evidence="1" key="2">
    <citation type="submission" date="2025-03" db="EMBL/GenBank/DDBJ databases">
        <authorList>
            <consortium name="ELIXIR-Norway"/>
            <consortium name="Elixir Norway"/>
        </authorList>
    </citation>
    <scope>NUCLEOTIDE SEQUENCE</scope>
</reference>
<reference evidence="1" key="1">
    <citation type="submission" date="2023-05" db="EMBL/GenBank/DDBJ databases">
        <authorList>
            <consortium name="ELIXIR-Norway"/>
        </authorList>
    </citation>
    <scope>NUCLEOTIDE SEQUENCE</scope>
</reference>
<protein>
    <submittedName>
        <fullName evidence="1">Uncharacterized protein</fullName>
    </submittedName>
</protein>
<sequence>MNSKGKDRGWLRPPGGVVLARNEWARSPGSPNARPGARCAALLSQLQWPGCARHLRHPRTTAVRSLTALSPLISVAQFGAVGSGQYPTQPTYPVQPPGNPVYPQTLHLPQAPPYTDAPPAYSELYRPSFVHPGAATVPTMSAAFPGASLYLPMAQSVAVGPLGSTIPMAYYPVGPIYPPGSTVLVEGGYDAGARFGAGATAGNIPPPPPGCPPNAAQLAVMQGANVLVTQRKGNFFMGGSDGGYTIW</sequence>
<evidence type="ECO:0000313" key="1">
    <source>
        <dbReference type="EMBL" id="CAN0362440.1"/>
    </source>
</evidence>
<dbReference type="Proteomes" id="UP001162501">
    <property type="component" value="Chromosome 27"/>
</dbReference>
<evidence type="ECO:0000313" key="2">
    <source>
        <dbReference type="Proteomes" id="UP001162501"/>
    </source>
</evidence>
<gene>
    <name evidence="1" type="ORF">MRATA1EN22A_LOCUS16539</name>
</gene>
<dbReference type="EMBL" id="OX596111">
    <property type="protein sequence ID" value="CAN0362440.1"/>
    <property type="molecule type" value="Genomic_DNA"/>
</dbReference>
<accession>A0AC59ZBZ1</accession>
<organism evidence="1 2">
    <name type="scientific">Rangifer tarandus platyrhynchus</name>
    <name type="common">Svalbard reindeer</name>
    <dbReference type="NCBI Taxonomy" id="3082113"/>
    <lineage>
        <taxon>Eukaryota</taxon>
        <taxon>Metazoa</taxon>
        <taxon>Chordata</taxon>
        <taxon>Craniata</taxon>
        <taxon>Vertebrata</taxon>
        <taxon>Euteleostomi</taxon>
        <taxon>Mammalia</taxon>
        <taxon>Eutheria</taxon>
        <taxon>Laurasiatheria</taxon>
        <taxon>Artiodactyla</taxon>
        <taxon>Ruminantia</taxon>
        <taxon>Pecora</taxon>
        <taxon>Cervidae</taxon>
        <taxon>Odocoileinae</taxon>
        <taxon>Rangifer</taxon>
    </lineage>
</organism>
<proteinExistence type="predicted"/>
<name>A0AC59ZBZ1_RANTA</name>